<reference evidence="1 2" key="1">
    <citation type="journal article" date="2018" name="Front. Microbiol.">
        <title>Genome-Wide Analysis of Corynespora cassiicola Leaf Fall Disease Putative Effectors.</title>
        <authorList>
            <person name="Lopez D."/>
            <person name="Ribeiro S."/>
            <person name="Label P."/>
            <person name="Fumanal B."/>
            <person name="Venisse J.S."/>
            <person name="Kohler A."/>
            <person name="de Oliveira R.R."/>
            <person name="Labutti K."/>
            <person name="Lipzen A."/>
            <person name="Lail K."/>
            <person name="Bauer D."/>
            <person name="Ohm R.A."/>
            <person name="Barry K.W."/>
            <person name="Spatafora J."/>
            <person name="Grigoriev I.V."/>
            <person name="Martin F.M."/>
            <person name="Pujade-Renaud V."/>
        </authorList>
    </citation>
    <scope>NUCLEOTIDE SEQUENCE [LARGE SCALE GENOMIC DNA]</scope>
    <source>
        <strain evidence="1 2">Philippines</strain>
    </source>
</reference>
<sequence length="87" mass="10150">MRRAKLCMPRLLAVLPCRPKTISSHWTRGLIRWRVSVFLWFRLLRSTSSAAFPCFPYTRLVCYGLPVATRTHVTHRIPVPLPEFGKK</sequence>
<evidence type="ECO:0000313" key="1">
    <source>
        <dbReference type="EMBL" id="PSN66408.1"/>
    </source>
</evidence>
<keyword evidence="2" id="KW-1185">Reference proteome</keyword>
<evidence type="ECO:0000313" key="2">
    <source>
        <dbReference type="Proteomes" id="UP000240883"/>
    </source>
</evidence>
<protein>
    <submittedName>
        <fullName evidence="1">Uncharacterized protein</fullName>
    </submittedName>
</protein>
<accession>A0A2T2NMX5</accession>
<dbReference type="EMBL" id="KZ678136">
    <property type="protein sequence ID" value="PSN66408.1"/>
    <property type="molecule type" value="Genomic_DNA"/>
</dbReference>
<organism evidence="1 2">
    <name type="scientific">Corynespora cassiicola Philippines</name>
    <dbReference type="NCBI Taxonomy" id="1448308"/>
    <lineage>
        <taxon>Eukaryota</taxon>
        <taxon>Fungi</taxon>
        <taxon>Dikarya</taxon>
        <taxon>Ascomycota</taxon>
        <taxon>Pezizomycotina</taxon>
        <taxon>Dothideomycetes</taxon>
        <taxon>Pleosporomycetidae</taxon>
        <taxon>Pleosporales</taxon>
        <taxon>Corynesporascaceae</taxon>
        <taxon>Corynespora</taxon>
    </lineage>
</organism>
<dbReference type="AlphaFoldDB" id="A0A2T2NMX5"/>
<name>A0A2T2NMX5_CORCC</name>
<gene>
    <name evidence="1" type="ORF">BS50DRAFT_574837</name>
</gene>
<proteinExistence type="predicted"/>
<dbReference type="Proteomes" id="UP000240883">
    <property type="component" value="Unassembled WGS sequence"/>
</dbReference>